<feature type="region of interest" description="Disordered" evidence="1">
    <location>
        <begin position="50"/>
        <end position="70"/>
    </location>
</feature>
<proteinExistence type="predicted"/>
<dbReference type="EMBL" id="JBIAPK010000013">
    <property type="protein sequence ID" value="MFF3343258.1"/>
    <property type="molecule type" value="Genomic_DNA"/>
</dbReference>
<name>A0ABW6RNV7_9ACTN</name>
<evidence type="ECO:0000256" key="1">
    <source>
        <dbReference type="SAM" id="MobiDB-lite"/>
    </source>
</evidence>
<dbReference type="RefSeq" id="WP_387898830.1">
    <property type="nucleotide sequence ID" value="NZ_JBIAPK010000013.1"/>
</dbReference>
<gene>
    <name evidence="2" type="ORF">ACFYWW_31950</name>
</gene>
<dbReference type="Proteomes" id="UP001601976">
    <property type="component" value="Unassembled WGS sequence"/>
</dbReference>
<sequence>MPPLPEREAVRVLARPPSASDRAGMQASDLINMVIVVVLAPISLCRSAQAKEGSSWHPRTTPRSRLGGTPFHLFGDSGSAGRPGCGIVVPAQDVPVSGRAGERVETAGGAAMGTGERETWTTEEFGSSHEGAVGVLLDDGTVPLPVFFGMNSGAGGQSVSQWSVYDGRHGYGPRAAALRAVCSCGWTGPERPLDWEEIGDRKLTETAGDVAGTCTLDWDAHTAEVEQSAIPLPETVTSLLTQLQEEIEKLAKTSPLAAVRAARRLEVAAVEVAYWPAHEARKDASPEQAAAAFGLNEDAARKLMARFGRWSPYR</sequence>
<accession>A0ABW6RNV7</accession>
<reference evidence="2 3" key="1">
    <citation type="submission" date="2024-10" db="EMBL/GenBank/DDBJ databases">
        <title>The Natural Products Discovery Center: Release of the First 8490 Sequenced Strains for Exploring Actinobacteria Biosynthetic Diversity.</title>
        <authorList>
            <person name="Kalkreuter E."/>
            <person name="Kautsar S.A."/>
            <person name="Yang D."/>
            <person name="Bader C.D."/>
            <person name="Teijaro C.N."/>
            <person name="Fluegel L."/>
            <person name="Davis C.M."/>
            <person name="Simpson J.R."/>
            <person name="Lauterbach L."/>
            <person name="Steele A.D."/>
            <person name="Gui C."/>
            <person name="Meng S."/>
            <person name="Li G."/>
            <person name="Viehrig K."/>
            <person name="Ye F."/>
            <person name="Su P."/>
            <person name="Kiefer A.F."/>
            <person name="Nichols A."/>
            <person name="Cepeda A.J."/>
            <person name="Yan W."/>
            <person name="Fan B."/>
            <person name="Jiang Y."/>
            <person name="Adhikari A."/>
            <person name="Zheng C.-J."/>
            <person name="Schuster L."/>
            <person name="Cowan T.M."/>
            <person name="Smanski M.J."/>
            <person name="Chevrette M.G."/>
            <person name="De Carvalho L.P.S."/>
            <person name="Shen B."/>
        </authorList>
    </citation>
    <scope>NUCLEOTIDE SEQUENCE [LARGE SCALE GENOMIC DNA]</scope>
    <source>
        <strain evidence="2 3">NPDC003029</strain>
    </source>
</reference>
<keyword evidence="3" id="KW-1185">Reference proteome</keyword>
<organism evidence="2 3">
    <name type="scientific">Streptomyces flavidovirens</name>
    <dbReference type="NCBI Taxonomy" id="67298"/>
    <lineage>
        <taxon>Bacteria</taxon>
        <taxon>Bacillati</taxon>
        <taxon>Actinomycetota</taxon>
        <taxon>Actinomycetes</taxon>
        <taxon>Kitasatosporales</taxon>
        <taxon>Streptomycetaceae</taxon>
        <taxon>Streptomyces</taxon>
    </lineage>
</organism>
<evidence type="ECO:0000313" key="2">
    <source>
        <dbReference type="EMBL" id="MFF3343258.1"/>
    </source>
</evidence>
<protein>
    <submittedName>
        <fullName evidence="2">Uncharacterized protein</fullName>
    </submittedName>
</protein>
<evidence type="ECO:0000313" key="3">
    <source>
        <dbReference type="Proteomes" id="UP001601976"/>
    </source>
</evidence>
<comment type="caution">
    <text evidence="2">The sequence shown here is derived from an EMBL/GenBank/DDBJ whole genome shotgun (WGS) entry which is preliminary data.</text>
</comment>